<organism evidence="2 3">
    <name type="scientific">Hemibagrus wyckioides</name>
    <dbReference type="NCBI Taxonomy" id="337641"/>
    <lineage>
        <taxon>Eukaryota</taxon>
        <taxon>Metazoa</taxon>
        <taxon>Chordata</taxon>
        <taxon>Craniata</taxon>
        <taxon>Vertebrata</taxon>
        <taxon>Euteleostomi</taxon>
        <taxon>Actinopterygii</taxon>
        <taxon>Neopterygii</taxon>
        <taxon>Teleostei</taxon>
        <taxon>Ostariophysi</taxon>
        <taxon>Siluriformes</taxon>
        <taxon>Bagridae</taxon>
        <taxon>Hemibagrus</taxon>
    </lineage>
</organism>
<dbReference type="AlphaFoldDB" id="A0A9D3P875"/>
<sequence length="106" mass="12068">MKASTEIYYTGDTPDRNSSEQRAKMKVWFLLFVLLPLCLDSTGVAAQYAIDCYGEDFLMVRNMVLHCKSKVQQACYTRSSGEKGCIRTEFCKRPGWKCCETNLCNA</sequence>
<dbReference type="EMBL" id="JAHKSW010000003">
    <property type="protein sequence ID" value="KAG7334262.1"/>
    <property type="molecule type" value="Genomic_DNA"/>
</dbReference>
<dbReference type="OrthoDB" id="8753652at2759"/>
<evidence type="ECO:0000313" key="2">
    <source>
        <dbReference type="EMBL" id="KAG7334262.1"/>
    </source>
</evidence>
<evidence type="ECO:0000256" key="1">
    <source>
        <dbReference type="SAM" id="SignalP"/>
    </source>
</evidence>
<protein>
    <submittedName>
        <fullName evidence="2">Uncharacterized protein</fullName>
    </submittedName>
</protein>
<reference evidence="2 3" key="1">
    <citation type="submission" date="2021-06" db="EMBL/GenBank/DDBJ databases">
        <title>Chromosome-level genome assembly of the red-tail catfish (Hemibagrus wyckioides).</title>
        <authorList>
            <person name="Shao F."/>
        </authorList>
    </citation>
    <scope>NUCLEOTIDE SEQUENCE [LARGE SCALE GENOMIC DNA]</scope>
    <source>
        <strain evidence="2">EC202008001</strain>
        <tissue evidence="2">Blood</tissue>
    </source>
</reference>
<feature type="signal peptide" evidence="1">
    <location>
        <begin position="1"/>
        <end position="46"/>
    </location>
</feature>
<proteinExistence type="predicted"/>
<dbReference type="Proteomes" id="UP000824219">
    <property type="component" value="Linkage Group LG03"/>
</dbReference>
<comment type="caution">
    <text evidence="2">The sequence shown here is derived from an EMBL/GenBank/DDBJ whole genome shotgun (WGS) entry which is preliminary data.</text>
</comment>
<name>A0A9D3P875_9TELE</name>
<feature type="chain" id="PRO_5038562694" evidence="1">
    <location>
        <begin position="47"/>
        <end position="106"/>
    </location>
</feature>
<accession>A0A9D3P875</accession>
<keyword evidence="1" id="KW-0732">Signal</keyword>
<evidence type="ECO:0000313" key="3">
    <source>
        <dbReference type="Proteomes" id="UP000824219"/>
    </source>
</evidence>
<keyword evidence="3" id="KW-1185">Reference proteome</keyword>
<gene>
    <name evidence="2" type="ORF">KOW79_002669</name>
</gene>